<dbReference type="PATRIC" id="fig|656179.3.peg.947"/>
<dbReference type="EMBL" id="CP011807">
    <property type="protein sequence ID" value="AKM29528.1"/>
    <property type="molecule type" value="Genomic_DNA"/>
</dbReference>
<evidence type="ECO:0000256" key="3">
    <source>
        <dbReference type="ARBA" id="ARBA00022692"/>
    </source>
</evidence>
<dbReference type="GO" id="GO:0015171">
    <property type="term" value="F:amino acid transmembrane transporter activity"/>
    <property type="evidence" value="ECO:0007669"/>
    <property type="project" value="TreeGrafter"/>
</dbReference>
<keyword evidence="5 6" id="KW-0472">Membrane</keyword>
<feature type="transmembrane region" description="Helical" evidence="6">
    <location>
        <begin position="187"/>
        <end position="205"/>
    </location>
</feature>
<name>A0A0H3WSG8_9BURK</name>
<dbReference type="GO" id="GO:0005886">
    <property type="term" value="C:plasma membrane"/>
    <property type="evidence" value="ECO:0007669"/>
    <property type="project" value="UniProtKB-SubCell"/>
</dbReference>
<evidence type="ECO:0000313" key="7">
    <source>
        <dbReference type="EMBL" id="AKM29528.1"/>
    </source>
</evidence>
<dbReference type="STRING" id="656179.AB870_04305"/>
<dbReference type="OrthoDB" id="9804822at2"/>
<dbReference type="RefSeq" id="WP_047905465.1">
    <property type="nucleotide sequence ID" value="NZ_CP011807.3"/>
</dbReference>
<evidence type="ECO:0000256" key="2">
    <source>
        <dbReference type="ARBA" id="ARBA00022475"/>
    </source>
</evidence>
<proteinExistence type="predicted"/>
<dbReference type="InterPro" id="IPR001123">
    <property type="entry name" value="LeuE-type"/>
</dbReference>
<comment type="subcellular location">
    <subcellularLocation>
        <location evidence="1">Cell membrane</location>
        <topology evidence="1">Multi-pass membrane protein</topology>
    </subcellularLocation>
</comment>
<dbReference type="Pfam" id="PF01810">
    <property type="entry name" value="LysE"/>
    <property type="match status" value="1"/>
</dbReference>
<sequence length="208" mass="22398">MPTLTTLATFVAVVLGLFLIPGPAVLLTITRTVQGGRRAGVMTGMGIAFGDLVHTLFAALGLSAVLMTSALAFDVVKYAGAAYLIYLGIRALWERPSDPQLPAAPKVSPRRAFAQAVATEVLNPKTALFFLAFMPQFVRASEGNVFMQFLVLGMVFVAMSALYTAAVAMSVRPLGKFVGRFTWLLRWQGKIIGTIFIGLGLRVAMQQR</sequence>
<evidence type="ECO:0000256" key="6">
    <source>
        <dbReference type="SAM" id="Phobius"/>
    </source>
</evidence>
<feature type="transmembrane region" description="Helical" evidence="6">
    <location>
        <begin position="42"/>
        <end position="68"/>
    </location>
</feature>
<keyword evidence="3 6" id="KW-0812">Transmembrane</keyword>
<evidence type="ECO:0000256" key="1">
    <source>
        <dbReference type="ARBA" id="ARBA00004651"/>
    </source>
</evidence>
<dbReference type="PANTHER" id="PTHR30086">
    <property type="entry name" value="ARGININE EXPORTER PROTEIN ARGO"/>
    <property type="match status" value="1"/>
</dbReference>
<evidence type="ECO:0000256" key="4">
    <source>
        <dbReference type="ARBA" id="ARBA00022989"/>
    </source>
</evidence>
<dbReference type="AlphaFoldDB" id="A0A0H3WSG8"/>
<keyword evidence="8" id="KW-1185">Reference proteome</keyword>
<gene>
    <name evidence="7" type="ORF">AB870_04305</name>
</gene>
<dbReference type="Proteomes" id="UP000035651">
    <property type="component" value="Chromosome"/>
</dbReference>
<dbReference type="PANTHER" id="PTHR30086:SF20">
    <property type="entry name" value="ARGININE EXPORTER PROTEIN ARGO-RELATED"/>
    <property type="match status" value="1"/>
</dbReference>
<dbReference type="PIRSF" id="PIRSF006324">
    <property type="entry name" value="LeuE"/>
    <property type="match status" value="1"/>
</dbReference>
<accession>A0A0H3WSG8</accession>
<feature type="transmembrane region" description="Helical" evidence="6">
    <location>
        <begin position="145"/>
        <end position="167"/>
    </location>
</feature>
<evidence type="ECO:0000313" key="8">
    <source>
        <dbReference type="Proteomes" id="UP000035651"/>
    </source>
</evidence>
<dbReference type="KEGG" id="pfg:AB870_04305"/>
<reference evidence="7" key="1">
    <citation type="submission" date="2016-06" db="EMBL/GenBank/DDBJ databases">
        <title>Complete Genome Sequence of Pandoraea faecigallinarum DSM-23572.</title>
        <authorList>
            <person name="Yong D."/>
            <person name="Ee R."/>
            <person name="Lim Y.-L."/>
            <person name="Yin W.-F."/>
            <person name="Chan K.-G."/>
        </authorList>
    </citation>
    <scope>NUCLEOTIDE SEQUENCE</scope>
    <source>
        <strain evidence="7">DSM 23572</strain>
    </source>
</reference>
<organism evidence="7 8">
    <name type="scientific">Pandoraea faecigallinarum</name>
    <dbReference type="NCBI Taxonomy" id="656179"/>
    <lineage>
        <taxon>Bacteria</taxon>
        <taxon>Pseudomonadati</taxon>
        <taxon>Pseudomonadota</taxon>
        <taxon>Betaproteobacteria</taxon>
        <taxon>Burkholderiales</taxon>
        <taxon>Burkholderiaceae</taxon>
        <taxon>Pandoraea</taxon>
    </lineage>
</organism>
<feature type="transmembrane region" description="Helical" evidence="6">
    <location>
        <begin position="75"/>
        <end position="93"/>
    </location>
</feature>
<protein>
    <submittedName>
        <fullName evidence="7">Lysine transporter LysE</fullName>
    </submittedName>
</protein>
<keyword evidence="2" id="KW-1003">Cell membrane</keyword>
<evidence type="ECO:0000256" key="5">
    <source>
        <dbReference type="ARBA" id="ARBA00023136"/>
    </source>
</evidence>
<keyword evidence="4 6" id="KW-1133">Transmembrane helix</keyword>